<dbReference type="Proteomes" id="UP000775547">
    <property type="component" value="Unassembled WGS sequence"/>
</dbReference>
<name>A0A9P7KEE7_9AGAR</name>
<dbReference type="Gene3D" id="3.80.10.10">
    <property type="entry name" value="Ribonuclease Inhibitor"/>
    <property type="match status" value="1"/>
</dbReference>
<organism evidence="1 2">
    <name type="scientific">Asterophora parasitica</name>
    <dbReference type="NCBI Taxonomy" id="117018"/>
    <lineage>
        <taxon>Eukaryota</taxon>
        <taxon>Fungi</taxon>
        <taxon>Dikarya</taxon>
        <taxon>Basidiomycota</taxon>
        <taxon>Agaricomycotina</taxon>
        <taxon>Agaricomycetes</taxon>
        <taxon>Agaricomycetidae</taxon>
        <taxon>Agaricales</taxon>
        <taxon>Tricholomatineae</taxon>
        <taxon>Lyophyllaceae</taxon>
        <taxon>Asterophora</taxon>
    </lineage>
</organism>
<dbReference type="InterPro" id="IPR032675">
    <property type="entry name" value="LRR_dom_sf"/>
</dbReference>
<dbReference type="EMBL" id="JABCKV010000009">
    <property type="protein sequence ID" value="KAG5647503.1"/>
    <property type="molecule type" value="Genomic_DNA"/>
</dbReference>
<sequence length="570" mass="63810">MDNYWFSHNSFTGPGKTSGNSFLISVVLEEAAASHFEGIRVVIIYESSDELDSLNITECRDPRMFGLSMDNQASYRGNLMSRSLATRRNKGSPSGVLCTVVLEVVDLSDERTNNFTLSPRSLSELHRPRDFRVAYDSTYYCRSSSPSLLLLLNTSHPLCKIPVLANFSLDLAEHQMLGVFVHSVRVSPVTRTRRLPDLPPPILLEITRLAIGTKGPGWRKTLLSYGLVCKSWTCVLDLSIGGFDREADGDKPGVIPIARAIGRRPERATCIRTFSPTTYETLIDSHRPETLPKWRAILTILTHAIAVETLRFGPVHTSIVSSFLEVLHQLRSVRLLKLGFPELRRNNKFNRGHILTMSDVQRAISKWEQLETLEISYWRKDTVDALSIPSELTCSIRRLKLEGGALSGRQLMLFTPRSTPSLQELNLREVSGITNKEFFNLLLAVAPTLSILYTVKCDFAWDSDDHEYAIDAALPMMVSLQRLTARGNCSLLAIARKPSRYDSQGAEALHGEIFIVNAEQCTADDLAKAMQHTMWGVVRIDVVRMAGWNAGLESMVIEAAKKRGVDFMRA</sequence>
<proteinExistence type="predicted"/>
<protein>
    <submittedName>
        <fullName evidence="1">Uncharacterized protein</fullName>
    </submittedName>
</protein>
<accession>A0A9P7KEE7</accession>
<keyword evidence="2" id="KW-1185">Reference proteome</keyword>
<dbReference type="AlphaFoldDB" id="A0A9P7KEE7"/>
<reference evidence="1" key="1">
    <citation type="submission" date="2020-07" db="EMBL/GenBank/DDBJ databases">
        <authorList>
            <person name="Nieuwenhuis M."/>
            <person name="Van De Peppel L.J.J."/>
        </authorList>
    </citation>
    <scope>NUCLEOTIDE SEQUENCE</scope>
    <source>
        <strain evidence="1">AP01</strain>
        <tissue evidence="1">Mycelium</tissue>
    </source>
</reference>
<evidence type="ECO:0000313" key="2">
    <source>
        <dbReference type="Proteomes" id="UP000775547"/>
    </source>
</evidence>
<dbReference type="SUPFAM" id="SSF52047">
    <property type="entry name" value="RNI-like"/>
    <property type="match status" value="1"/>
</dbReference>
<reference evidence="1" key="2">
    <citation type="submission" date="2021-10" db="EMBL/GenBank/DDBJ databases">
        <title>Phylogenomics reveals ancestral predisposition of the termite-cultivated fungus Termitomyces towards a domesticated lifestyle.</title>
        <authorList>
            <person name="Auxier B."/>
            <person name="Grum-Grzhimaylo A."/>
            <person name="Cardenas M.E."/>
            <person name="Lodge J.D."/>
            <person name="Laessoe T."/>
            <person name="Pedersen O."/>
            <person name="Smith M.E."/>
            <person name="Kuyper T.W."/>
            <person name="Franco-Molano E.A."/>
            <person name="Baroni T.J."/>
            <person name="Aanen D.K."/>
        </authorList>
    </citation>
    <scope>NUCLEOTIDE SEQUENCE</scope>
    <source>
        <strain evidence="1">AP01</strain>
        <tissue evidence="1">Mycelium</tissue>
    </source>
</reference>
<gene>
    <name evidence="1" type="ORF">DXG03_009440</name>
</gene>
<dbReference type="OrthoDB" id="3027638at2759"/>
<evidence type="ECO:0000313" key="1">
    <source>
        <dbReference type="EMBL" id="KAG5647503.1"/>
    </source>
</evidence>
<comment type="caution">
    <text evidence="1">The sequence shown here is derived from an EMBL/GenBank/DDBJ whole genome shotgun (WGS) entry which is preliminary data.</text>
</comment>